<reference evidence="5 6" key="1">
    <citation type="submission" date="2021-01" db="EMBL/GenBank/DDBJ databases">
        <title>Whole genome shotgun sequence of Verrucosispora andamanensis NBRC 109075.</title>
        <authorList>
            <person name="Komaki H."/>
            <person name="Tamura T."/>
        </authorList>
    </citation>
    <scope>NUCLEOTIDE SEQUENCE [LARGE SCALE GENOMIC DNA]</scope>
    <source>
        <strain evidence="5 6">NBRC 109075</strain>
    </source>
</reference>
<organism evidence="5 6">
    <name type="scientific">Micromonospora andamanensis</name>
    <dbReference type="NCBI Taxonomy" id="1287068"/>
    <lineage>
        <taxon>Bacteria</taxon>
        <taxon>Bacillati</taxon>
        <taxon>Actinomycetota</taxon>
        <taxon>Actinomycetes</taxon>
        <taxon>Micromonosporales</taxon>
        <taxon>Micromonosporaceae</taxon>
        <taxon>Micromonospora</taxon>
    </lineage>
</organism>
<sequence length="201" mass="21080">MTAVRAEVTTAASTTVASPFRLAVLVGSARPGSRTRAVALSLAAAIRAGLTPANAGALDERDVIDLSELLPVLGVHVPGVDPTAADPVTRALARTRAPELLVVASPTLKGSYSGVLKHFLDLLPRTGLAGTVAVPMMTAASAEHRFAVDLHLRALLVELGARVPTRGLSVLERDFESLHTHLERWLTENLPTLSAVLTAPR</sequence>
<evidence type="ECO:0000313" key="6">
    <source>
        <dbReference type="Proteomes" id="UP000647017"/>
    </source>
</evidence>
<feature type="domain" description="NADPH-dependent FMN reductase-like" evidence="4">
    <location>
        <begin position="21"/>
        <end position="171"/>
    </location>
</feature>
<dbReference type="SUPFAM" id="SSF52218">
    <property type="entry name" value="Flavoproteins"/>
    <property type="match status" value="1"/>
</dbReference>
<evidence type="ECO:0000256" key="2">
    <source>
        <dbReference type="ARBA" id="ARBA00022643"/>
    </source>
</evidence>
<evidence type="ECO:0000313" key="5">
    <source>
        <dbReference type="EMBL" id="GIJ08949.1"/>
    </source>
</evidence>
<dbReference type="Gene3D" id="3.40.50.360">
    <property type="match status" value="1"/>
</dbReference>
<proteinExistence type="predicted"/>
<keyword evidence="6" id="KW-1185">Reference proteome</keyword>
<dbReference type="PANTHER" id="PTHR43408">
    <property type="entry name" value="FMN REDUCTASE (NADPH)"/>
    <property type="match status" value="1"/>
</dbReference>
<keyword evidence="1" id="KW-0285">Flavoprotein</keyword>
<dbReference type="PANTHER" id="PTHR43408:SF2">
    <property type="entry name" value="FMN REDUCTASE (NADPH)"/>
    <property type="match status" value="1"/>
</dbReference>
<keyword evidence="3" id="KW-0560">Oxidoreductase</keyword>
<dbReference type="RefSeq" id="WP_204005257.1">
    <property type="nucleotide sequence ID" value="NZ_BOOZ01000009.1"/>
</dbReference>
<dbReference type="Pfam" id="PF03358">
    <property type="entry name" value="FMN_red"/>
    <property type="match status" value="1"/>
</dbReference>
<accession>A0ABQ4HTF7</accession>
<evidence type="ECO:0000256" key="1">
    <source>
        <dbReference type="ARBA" id="ARBA00022630"/>
    </source>
</evidence>
<evidence type="ECO:0000259" key="4">
    <source>
        <dbReference type="Pfam" id="PF03358"/>
    </source>
</evidence>
<dbReference type="InterPro" id="IPR051814">
    <property type="entry name" value="NAD(P)H-dep_FMN_reductase"/>
</dbReference>
<dbReference type="EMBL" id="BOOZ01000009">
    <property type="protein sequence ID" value="GIJ08949.1"/>
    <property type="molecule type" value="Genomic_DNA"/>
</dbReference>
<evidence type="ECO:0000256" key="3">
    <source>
        <dbReference type="ARBA" id="ARBA00023002"/>
    </source>
</evidence>
<dbReference type="Proteomes" id="UP000647017">
    <property type="component" value="Unassembled WGS sequence"/>
</dbReference>
<comment type="caution">
    <text evidence="5">The sequence shown here is derived from an EMBL/GenBank/DDBJ whole genome shotgun (WGS) entry which is preliminary data.</text>
</comment>
<keyword evidence="2" id="KW-0288">FMN</keyword>
<name>A0ABQ4HTF7_9ACTN</name>
<protein>
    <submittedName>
        <fullName evidence="5">FMN reductase</fullName>
    </submittedName>
</protein>
<dbReference type="InterPro" id="IPR005025">
    <property type="entry name" value="FMN_Rdtase-like_dom"/>
</dbReference>
<gene>
    <name evidence="5" type="ORF">Van01_21630</name>
</gene>
<dbReference type="InterPro" id="IPR029039">
    <property type="entry name" value="Flavoprotein-like_sf"/>
</dbReference>